<name>A0A917FZY5_9NOCA</name>
<feature type="transmembrane region" description="Helical" evidence="2">
    <location>
        <begin position="62"/>
        <end position="80"/>
    </location>
</feature>
<feature type="transmembrane region" description="Helical" evidence="2">
    <location>
        <begin position="100"/>
        <end position="123"/>
    </location>
</feature>
<keyword evidence="2" id="KW-0812">Transmembrane</keyword>
<dbReference type="InterPro" id="IPR000160">
    <property type="entry name" value="GGDEF_dom"/>
</dbReference>
<reference evidence="4" key="1">
    <citation type="journal article" date="2014" name="Int. J. Syst. Evol. Microbiol.">
        <title>Complete genome sequence of Corynebacterium casei LMG S-19264T (=DSM 44701T), isolated from a smear-ripened cheese.</title>
        <authorList>
            <consortium name="US DOE Joint Genome Institute (JGI-PGF)"/>
            <person name="Walter F."/>
            <person name="Albersmeier A."/>
            <person name="Kalinowski J."/>
            <person name="Ruckert C."/>
        </authorList>
    </citation>
    <scope>NUCLEOTIDE SEQUENCE</scope>
    <source>
        <strain evidence="4">CCM 7905</strain>
    </source>
</reference>
<dbReference type="PROSITE" id="PS50887">
    <property type="entry name" value="GGDEF"/>
    <property type="match status" value="1"/>
</dbReference>
<dbReference type="InterPro" id="IPR043128">
    <property type="entry name" value="Rev_trsase/Diguanyl_cyclase"/>
</dbReference>
<feature type="transmembrane region" description="Helical" evidence="2">
    <location>
        <begin position="135"/>
        <end position="156"/>
    </location>
</feature>
<dbReference type="Proteomes" id="UP000654257">
    <property type="component" value="Unassembled WGS sequence"/>
</dbReference>
<dbReference type="CDD" id="cd01949">
    <property type="entry name" value="GGDEF"/>
    <property type="match status" value="1"/>
</dbReference>
<evidence type="ECO:0000256" key="2">
    <source>
        <dbReference type="SAM" id="Phobius"/>
    </source>
</evidence>
<dbReference type="EMBL" id="BMCU01000003">
    <property type="protein sequence ID" value="GGG15993.1"/>
    <property type="molecule type" value="Genomic_DNA"/>
</dbReference>
<dbReference type="PANTHER" id="PTHR45138:SF9">
    <property type="entry name" value="DIGUANYLATE CYCLASE DGCM-RELATED"/>
    <property type="match status" value="1"/>
</dbReference>
<feature type="region of interest" description="Disordered" evidence="1">
    <location>
        <begin position="349"/>
        <end position="369"/>
    </location>
</feature>
<evidence type="ECO:0000256" key="1">
    <source>
        <dbReference type="SAM" id="MobiDB-lite"/>
    </source>
</evidence>
<keyword evidence="2" id="KW-1133">Transmembrane helix</keyword>
<dbReference type="Gene3D" id="3.30.70.270">
    <property type="match status" value="1"/>
</dbReference>
<dbReference type="PANTHER" id="PTHR45138">
    <property type="entry name" value="REGULATORY COMPONENTS OF SENSORY TRANSDUCTION SYSTEM"/>
    <property type="match status" value="1"/>
</dbReference>
<reference evidence="4" key="2">
    <citation type="submission" date="2020-09" db="EMBL/GenBank/DDBJ databases">
        <authorList>
            <person name="Sun Q."/>
            <person name="Sedlacek I."/>
        </authorList>
    </citation>
    <scope>NUCLEOTIDE SEQUENCE</scope>
    <source>
        <strain evidence="4">CCM 7905</strain>
    </source>
</reference>
<accession>A0A917FZY5</accession>
<evidence type="ECO:0000313" key="4">
    <source>
        <dbReference type="EMBL" id="GGG15993.1"/>
    </source>
</evidence>
<dbReference type="RefSeq" id="WP_188545875.1">
    <property type="nucleotide sequence ID" value="NZ_BMCU01000003.1"/>
</dbReference>
<proteinExistence type="predicted"/>
<sequence length="369" mass="39418">MDGLRQWWNDTVDYDWLMRYHRAHPFLRHAEKFVSVYAVFYTALCLGLLVDADLVRGAVEHAVVASCAVIAGLMSVFAASRRVDSLRSSLAFVASGDIGTAAVLLCLIPSPLAVLATTIFTGIGNYAASFHGARVLAAHYCLVLLTLGTIVFRAAIDGSFSLTTVLVAAGAAGVVLFTSSVIVQALVSYLRRDAAGAYFDPLTGLRNRRGLLDAMSSLFHEQNRAASSIWCVVIDLDGFKSINDRFGHDHGDTVLRRTAARIEHACPSTAFSARVGGEEFTVVGSGSEEIGLDCADRIMTTVFDDEDDTPVTASLGLAVSPAGLLPTDGGHALTVLSSRADAAMYEAKRRGGHQVVHSENVDTDRHGTR</sequence>
<dbReference type="SMART" id="SM00267">
    <property type="entry name" value="GGDEF"/>
    <property type="match status" value="1"/>
</dbReference>
<dbReference type="NCBIfam" id="TIGR00254">
    <property type="entry name" value="GGDEF"/>
    <property type="match status" value="1"/>
</dbReference>
<feature type="transmembrane region" description="Helical" evidence="2">
    <location>
        <begin position="162"/>
        <end position="183"/>
    </location>
</feature>
<evidence type="ECO:0000259" key="3">
    <source>
        <dbReference type="PROSITE" id="PS50887"/>
    </source>
</evidence>
<organism evidence="4 5">
    <name type="scientific">Rhodococcoides trifolii</name>
    <dbReference type="NCBI Taxonomy" id="908250"/>
    <lineage>
        <taxon>Bacteria</taxon>
        <taxon>Bacillati</taxon>
        <taxon>Actinomycetota</taxon>
        <taxon>Actinomycetes</taxon>
        <taxon>Mycobacteriales</taxon>
        <taxon>Nocardiaceae</taxon>
        <taxon>Rhodococcoides</taxon>
    </lineage>
</organism>
<dbReference type="AlphaFoldDB" id="A0A917FZY5"/>
<feature type="compositionally biased region" description="Basic and acidic residues" evidence="1">
    <location>
        <begin position="359"/>
        <end position="369"/>
    </location>
</feature>
<comment type="caution">
    <text evidence="4">The sequence shown here is derived from an EMBL/GenBank/DDBJ whole genome shotgun (WGS) entry which is preliminary data.</text>
</comment>
<dbReference type="SUPFAM" id="SSF55073">
    <property type="entry name" value="Nucleotide cyclase"/>
    <property type="match status" value="1"/>
</dbReference>
<dbReference type="GO" id="GO:0052621">
    <property type="term" value="F:diguanylate cyclase activity"/>
    <property type="evidence" value="ECO:0007669"/>
    <property type="project" value="TreeGrafter"/>
</dbReference>
<keyword evidence="2" id="KW-0472">Membrane</keyword>
<gene>
    <name evidence="4" type="ORF">GCM10007304_32590</name>
</gene>
<feature type="domain" description="GGDEF" evidence="3">
    <location>
        <begin position="227"/>
        <end position="360"/>
    </location>
</feature>
<dbReference type="InterPro" id="IPR029787">
    <property type="entry name" value="Nucleotide_cyclase"/>
</dbReference>
<feature type="transmembrane region" description="Helical" evidence="2">
    <location>
        <begin position="33"/>
        <end position="50"/>
    </location>
</feature>
<dbReference type="Pfam" id="PF00990">
    <property type="entry name" value="GGDEF"/>
    <property type="match status" value="1"/>
</dbReference>
<keyword evidence="5" id="KW-1185">Reference proteome</keyword>
<evidence type="ECO:0000313" key="5">
    <source>
        <dbReference type="Proteomes" id="UP000654257"/>
    </source>
</evidence>
<protein>
    <recommendedName>
        <fullName evidence="3">GGDEF domain-containing protein</fullName>
    </recommendedName>
</protein>
<dbReference type="InterPro" id="IPR050469">
    <property type="entry name" value="Diguanylate_Cyclase"/>
</dbReference>